<keyword evidence="8 9" id="KW-0539">Nucleus</keyword>
<evidence type="ECO:0000256" key="4">
    <source>
        <dbReference type="ARBA" id="ARBA00023015"/>
    </source>
</evidence>
<dbReference type="GO" id="GO:0000978">
    <property type="term" value="F:RNA polymerase II cis-regulatory region sequence-specific DNA binding"/>
    <property type="evidence" value="ECO:0007669"/>
    <property type="project" value="TreeGrafter"/>
</dbReference>
<comment type="subcellular location">
    <subcellularLocation>
        <location evidence="1 9 10">Nucleus</location>
    </subcellularLocation>
</comment>
<keyword evidence="6 9" id="KW-0371">Homeobox</keyword>
<evidence type="ECO:0000256" key="2">
    <source>
        <dbReference type="ARBA" id="ARBA00009107"/>
    </source>
</evidence>
<dbReference type="PRINTS" id="PR00024">
    <property type="entry name" value="HOMEOBOX"/>
</dbReference>
<dbReference type="PANTHER" id="PTHR45664">
    <property type="entry name" value="PROTEIN ZERKNUELLT 1-RELATED"/>
    <property type="match status" value="1"/>
</dbReference>
<accession>A0A2G9S2C7</accession>
<evidence type="ECO:0000256" key="8">
    <source>
        <dbReference type="ARBA" id="ARBA00023242"/>
    </source>
</evidence>
<evidence type="ECO:0000256" key="5">
    <source>
        <dbReference type="ARBA" id="ARBA00023125"/>
    </source>
</evidence>
<evidence type="ECO:0000313" key="13">
    <source>
        <dbReference type="EMBL" id="PIO34309.1"/>
    </source>
</evidence>
<dbReference type="Proteomes" id="UP000228934">
    <property type="component" value="Unassembled WGS sequence"/>
</dbReference>
<proteinExistence type="inferred from homology"/>
<feature type="domain" description="Homeobox" evidence="12">
    <location>
        <begin position="159"/>
        <end position="219"/>
    </location>
</feature>
<keyword evidence="4" id="KW-0805">Transcription regulation</keyword>
<dbReference type="SUPFAM" id="SSF46689">
    <property type="entry name" value="Homeodomain-like"/>
    <property type="match status" value="1"/>
</dbReference>
<dbReference type="InterPro" id="IPR020479">
    <property type="entry name" value="HD_metazoa"/>
</dbReference>
<dbReference type="GO" id="GO:0005634">
    <property type="term" value="C:nucleus"/>
    <property type="evidence" value="ECO:0007669"/>
    <property type="project" value="UniProtKB-SubCell"/>
</dbReference>
<feature type="region of interest" description="Disordered" evidence="11">
    <location>
        <begin position="1"/>
        <end position="158"/>
    </location>
</feature>
<dbReference type="InterPro" id="IPR025281">
    <property type="entry name" value="DUF4074"/>
</dbReference>
<gene>
    <name evidence="13" type="ORF">AB205_0168140</name>
</gene>
<dbReference type="PANTHER" id="PTHR45664:SF21">
    <property type="entry name" value="HOMEOBOX C3"/>
    <property type="match status" value="1"/>
</dbReference>
<evidence type="ECO:0000256" key="9">
    <source>
        <dbReference type="PROSITE-ProRule" id="PRU00108"/>
    </source>
</evidence>
<evidence type="ECO:0000256" key="10">
    <source>
        <dbReference type="RuleBase" id="RU000682"/>
    </source>
</evidence>
<keyword evidence="7" id="KW-0804">Transcription</keyword>
<evidence type="ECO:0000259" key="12">
    <source>
        <dbReference type="PROSITE" id="PS50071"/>
    </source>
</evidence>
<name>A0A2G9S2C7_AQUCT</name>
<dbReference type="EMBL" id="KV927391">
    <property type="protein sequence ID" value="PIO34309.1"/>
    <property type="molecule type" value="Genomic_DNA"/>
</dbReference>
<dbReference type="SMART" id="SM00389">
    <property type="entry name" value="HOX"/>
    <property type="match status" value="1"/>
</dbReference>
<dbReference type="InterPro" id="IPR009057">
    <property type="entry name" value="Homeodomain-like_sf"/>
</dbReference>
<protein>
    <recommendedName>
        <fullName evidence="12">Homeobox domain-containing protein</fullName>
    </recommendedName>
</protein>
<dbReference type="GO" id="GO:0009952">
    <property type="term" value="P:anterior/posterior pattern specification"/>
    <property type="evidence" value="ECO:0007669"/>
    <property type="project" value="TreeGrafter"/>
</dbReference>
<evidence type="ECO:0000256" key="11">
    <source>
        <dbReference type="SAM" id="MobiDB-lite"/>
    </source>
</evidence>
<organism evidence="13 14">
    <name type="scientific">Aquarana catesbeiana</name>
    <name type="common">American bullfrog</name>
    <name type="synonym">Rana catesbeiana</name>
    <dbReference type="NCBI Taxonomy" id="8400"/>
    <lineage>
        <taxon>Eukaryota</taxon>
        <taxon>Metazoa</taxon>
        <taxon>Chordata</taxon>
        <taxon>Craniata</taxon>
        <taxon>Vertebrata</taxon>
        <taxon>Euteleostomi</taxon>
        <taxon>Amphibia</taxon>
        <taxon>Batrachia</taxon>
        <taxon>Anura</taxon>
        <taxon>Neobatrachia</taxon>
        <taxon>Ranoidea</taxon>
        <taxon>Ranidae</taxon>
        <taxon>Aquarana</taxon>
    </lineage>
</organism>
<dbReference type="AlphaFoldDB" id="A0A2G9S2C7"/>
<dbReference type="PROSITE" id="PS00027">
    <property type="entry name" value="HOMEOBOX_1"/>
    <property type="match status" value="1"/>
</dbReference>
<dbReference type="PROSITE" id="PS00032">
    <property type="entry name" value="ANTENNAPEDIA"/>
    <property type="match status" value="1"/>
</dbReference>
<feature type="DNA-binding region" description="Homeobox" evidence="9">
    <location>
        <begin position="161"/>
        <end position="220"/>
    </location>
</feature>
<dbReference type="GO" id="GO:0048704">
    <property type="term" value="P:embryonic skeletal system morphogenesis"/>
    <property type="evidence" value="ECO:0007669"/>
    <property type="project" value="TreeGrafter"/>
</dbReference>
<dbReference type="Pfam" id="PF13293">
    <property type="entry name" value="DUF4074"/>
    <property type="match status" value="1"/>
</dbReference>
<evidence type="ECO:0000256" key="1">
    <source>
        <dbReference type="ARBA" id="ARBA00004123"/>
    </source>
</evidence>
<dbReference type="InterPro" id="IPR017970">
    <property type="entry name" value="Homeobox_CS"/>
</dbReference>
<dbReference type="Pfam" id="PF00046">
    <property type="entry name" value="Homeodomain"/>
    <property type="match status" value="1"/>
</dbReference>
<dbReference type="InterPro" id="IPR001356">
    <property type="entry name" value="HD"/>
</dbReference>
<keyword evidence="5 9" id="KW-0238">DNA-binding</keyword>
<evidence type="ECO:0000256" key="3">
    <source>
        <dbReference type="ARBA" id="ARBA00022473"/>
    </source>
</evidence>
<keyword evidence="3" id="KW-0217">Developmental protein</keyword>
<reference evidence="14" key="1">
    <citation type="journal article" date="2017" name="Nat. Commun.">
        <title>The North American bullfrog draft genome provides insight into hormonal regulation of long noncoding RNA.</title>
        <authorList>
            <person name="Hammond S.A."/>
            <person name="Warren R.L."/>
            <person name="Vandervalk B.P."/>
            <person name="Kucuk E."/>
            <person name="Khan H."/>
            <person name="Gibb E.A."/>
            <person name="Pandoh P."/>
            <person name="Kirk H."/>
            <person name="Zhao Y."/>
            <person name="Jones M."/>
            <person name="Mungall A.J."/>
            <person name="Coope R."/>
            <person name="Pleasance S."/>
            <person name="Moore R.A."/>
            <person name="Holt R.A."/>
            <person name="Round J.M."/>
            <person name="Ohora S."/>
            <person name="Walle B.V."/>
            <person name="Veldhoen N."/>
            <person name="Helbing C.C."/>
            <person name="Birol I."/>
        </authorList>
    </citation>
    <scope>NUCLEOTIDE SEQUENCE [LARGE SCALE GENOMIC DNA]</scope>
</reference>
<dbReference type="OrthoDB" id="6159439at2759"/>
<keyword evidence="14" id="KW-1185">Reference proteome</keyword>
<evidence type="ECO:0000256" key="6">
    <source>
        <dbReference type="ARBA" id="ARBA00023155"/>
    </source>
</evidence>
<dbReference type="Gene3D" id="1.10.10.60">
    <property type="entry name" value="Homeodomain-like"/>
    <property type="match status" value="1"/>
</dbReference>
<dbReference type="FunFam" id="1.10.10.60:FF:000504">
    <property type="entry name" value="Transcription factor RFX3"/>
    <property type="match status" value="1"/>
</dbReference>
<dbReference type="GO" id="GO:0000981">
    <property type="term" value="F:DNA-binding transcription factor activity, RNA polymerase II-specific"/>
    <property type="evidence" value="ECO:0007669"/>
    <property type="project" value="InterPro"/>
</dbReference>
<dbReference type="CDD" id="cd00086">
    <property type="entry name" value="homeodomain"/>
    <property type="match status" value="1"/>
</dbReference>
<feature type="compositionally biased region" description="Polar residues" evidence="11">
    <location>
        <begin position="74"/>
        <end position="101"/>
    </location>
</feature>
<evidence type="ECO:0000313" key="14">
    <source>
        <dbReference type="Proteomes" id="UP000228934"/>
    </source>
</evidence>
<evidence type="ECO:0000256" key="7">
    <source>
        <dbReference type="ARBA" id="ARBA00023163"/>
    </source>
</evidence>
<feature type="region of interest" description="Disordered" evidence="11">
    <location>
        <begin position="219"/>
        <end position="238"/>
    </location>
</feature>
<sequence>MQKSLYYDNSGPFAGCGFQGTNGISYSGRPTYATENEYEPPYCLQPETTSSSSSNKDELSIKSINFHLPDAPEQAQQPKSPNSTSPAPKSATTQSCPSKASNGPEPDDVTGTKKSSKSNNLPKQIFPWMKDSRQNSKQKKQAPPPAEDESSLDSSFLSSASKRARTAYTNSQLVELEKEFHFNRYLCRPRRLEMAKLLNLSERQIKIWFQNRRMKYKKDHKGKGGALSPGGQSPCRSPSLLPYSSALPLEDENGYDVPMPNEFNKSPGNMYGLTAYSAPLFDNPPAQKRYGTESLASEYDHPSLHGDIGYDSPGLQGSQSYLGGSYLENVPGNCSMFNLPHPSSDNMDYSCAAQTPSKHHLGPCDPHPTYTDLNIHPVPQGCSQEPPVLTHL</sequence>
<dbReference type="PROSITE" id="PS50071">
    <property type="entry name" value="HOMEOBOX_2"/>
    <property type="match status" value="1"/>
</dbReference>
<dbReference type="InterPro" id="IPR001827">
    <property type="entry name" value="Homeobox_Antennapedia_CS"/>
</dbReference>
<comment type="similarity">
    <text evidence="2">Belongs to the Antp homeobox family.</text>
</comment>